<dbReference type="HOGENOM" id="CLU_050006_0_0_0"/>
<evidence type="ECO:0000313" key="2">
    <source>
        <dbReference type="EMBL" id="ACM22424.1"/>
    </source>
</evidence>
<dbReference type="eggNOG" id="COG1082">
    <property type="taxonomic scope" value="Bacteria"/>
</dbReference>
<proteinExistence type="predicted"/>
<dbReference type="KEGG" id="tna:CTN_0248"/>
<evidence type="ECO:0000259" key="1">
    <source>
        <dbReference type="Pfam" id="PF01261"/>
    </source>
</evidence>
<sequence length="307" mass="35238">MQGMVKGIGTNVDTRRVNGSIKRLVSELEFFKSIGFDYVEIPAAGLDVIARGRIIKKRLERVKEILSNYNFRYTVHAPDVINLKRKTNPWHYKVMEAVIEFAGEINAEVIVYHYNEVDHSIDVPERIQRRAEILALRDLADLAKEKGIVIGIENVQHPVSEVLELVKQVNHPNVKLTIDIGHLFILTSYRGLNFYEELKKGLPYAVELHVSDNFGESPQTYQQIPDVEAFRFVYGIGDLHLPIGEGDIPYNRVLKIIRESDFSGIVILEINSMDRFADEYADSLNLLRRRLILAANNSKTKKRRRVK</sequence>
<dbReference type="InterPro" id="IPR013022">
    <property type="entry name" value="Xyl_isomerase-like_TIM-brl"/>
</dbReference>
<reference evidence="2 3" key="1">
    <citation type="journal article" date="2009" name="Biosci. Biotechnol. Biochem.">
        <title>WeGAS: a web-based microbial genome annotation system.</title>
        <authorList>
            <person name="Lee D."/>
            <person name="Seo H."/>
            <person name="Park C."/>
            <person name="Park K."/>
        </authorList>
    </citation>
    <scope>NUCLEOTIDE SEQUENCE [LARGE SCALE GENOMIC DNA]</scope>
    <source>
        <strain evidence="3">ATCC 49049 / DSM 4359 / NBRC 107923 / NS-E</strain>
    </source>
</reference>
<dbReference type="PANTHER" id="PTHR12110:SF53">
    <property type="entry name" value="BLR5974 PROTEIN"/>
    <property type="match status" value="1"/>
</dbReference>
<organism evidence="2 3">
    <name type="scientific">Thermotoga neapolitana (strain ATCC 49049 / DSM 4359 / NBRC 107923 / NS-E)</name>
    <dbReference type="NCBI Taxonomy" id="309803"/>
    <lineage>
        <taxon>Bacteria</taxon>
        <taxon>Thermotogati</taxon>
        <taxon>Thermotogota</taxon>
        <taxon>Thermotogae</taxon>
        <taxon>Thermotogales</taxon>
        <taxon>Thermotogaceae</taxon>
        <taxon>Thermotoga</taxon>
    </lineage>
</organism>
<dbReference type="SUPFAM" id="SSF51658">
    <property type="entry name" value="Xylose isomerase-like"/>
    <property type="match status" value="1"/>
</dbReference>
<dbReference type="STRING" id="309803.CTN_0248"/>
<dbReference type="AlphaFoldDB" id="B9KBM8"/>
<dbReference type="PANTHER" id="PTHR12110">
    <property type="entry name" value="HYDROXYPYRUVATE ISOMERASE"/>
    <property type="match status" value="1"/>
</dbReference>
<gene>
    <name evidence="2" type="ordered locus">CTN_0248</name>
</gene>
<dbReference type="EMBL" id="CP000916">
    <property type="protein sequence ID" value="ACM22424.1"/>
    <property type="molecule type" value="Genomic_DNA"/>
</dbReference>
<keyword evidence="3" id="KW-1185">Reference proteome</keyword>
<dbReference type="InterPro" id="IPR050312">
    <property type="entry name" value="IolE/XylAMocC-like"/>
</dbReference>
<protein>
    <submittedName>
        <fullName evidence="2">Xylose isomerase domain protein TIM barrel</fullName>
    </submittedName>
</protein>
<feature type="domain" description="Xylose isomerase-like TIM barrel" evidence="1">
    <location>
        <begin position="30"/>
        <end position="289"/>
    </location>
</feature>
<dbReference type="GO" id="GO:0016853">
    <property type="term" value="F:isomerase activity"/>
    <property type="evidence" value="ECO:0007669"/>
    <property type="project" value="UniProtKB-KW"/>
</dbReference>
<keyword evidence="2" id="KW-0413">Isomerase</keyword>
<dbReference type="Proteomes" id="UP000000445">
    <property type="component" value="Chromosome"/>
</dbReference>
<name>B9KBM8_THENN</name>
<dbReference type="Pfam" id="PF01261">
    <property type="entry name" value="AP_endonuc_2"/>
    <property type="match status" value="1"/>
</dbReference>
<accession>B9KBM8</accession>
<dbReference type="Gene3D" id="3.20.20.150">
    <property type="entry name" value="Divalent-metal-dependent TIM barrel enzymes"/>
    <property type="match status" value="1"/>
</dbReference>
<dbReference type="InterPro" id="IPR036237">
    <property type="entry name" value="Xyl_isomerase-like_sf"/>
</dbReference>
<evidence type="ECO:0000313" key="3">
    <source>
        <dbReference type="Proteomes" id="UP000000445"/>
    </source>
</evidence>